<comment type="subcellular location">
    <subcellularLocation>
        <location evidence="1">Membrane</location>
        <topology evidence="1">Multi-pass membrane protein</topology>
    </subcellularLocation>
</comment>
<sequence length="197" mass="21458">MQVEIEERLKIINPDKVSISLELAGLGSRALASILDSLIKAMVMIIVGILGVVFFALGDRLASLEEAATGWTVALFLIFTVLFLAGYGALFELVWNGQTPGKRWSKIRVVMENGQGVTVMAVMIRNILRLVDSLPANYLLGGTLVFFSSKNQRLGDLLAGTVVIREQKMDIHHLSPALPAELNGRGDVESLLDLQRG</sequence>
<protein>
    <recommendedName>
        <fullName evidence="6">RDD domain-containing protein</fullName>
    </recommendedName>
</protein>
<dbReference type="KEGG" id="fwa:DCMF_11855"/>
<organism evidence="7 8">
    <name type="scientific">Formimonas warabiya</name>
    <dbReference type="NCBI Taxonomy" id="1761012"/>
    <lineage>
        <taxon>Bacteria</taxon>
        <taxon>Bacillati</taxon>
        <taxon>Bacillota</taxon>
        <taxon>Clostridia</taxon>
        <taxon>Eubacteriales</taxon>
        <taxon>Peptococcaceae</taxon>
        <taxon>Candidatus Formimonas</taxon>
    </lineage>
</organism>
<dbReference type="InterPro" id="IPR010432">
    <property type="entry name" value="RDD"/>
</dbReference>
<proteinExistence type="predicted"/>
<dbReference type="EMBL" id="CP017634">
    <property type="protein sequence ID" value="ATW25370.1"/>
    <property type="molecule type" value="Genomic_DNA"/>
</dbReference>
<evidence type="ECO:0000256" key="3">
    <source>
        <dbReference type="ARBA" id="ARBA00022989"/>
    </source>
</evidence>
<dbReference type="GO" id="GO:0016020">
    <property type="term" value="C:membrane"/>
    <property type="evidence" value="ECO:0007669"/>
    <property type="project" value="UniProtKB-SubCell"/>
</dbReference>
<evidence type="ECO:0000313" key="8">
    <source>
        <dbReference type="Proteomes" id="UP000323521"/>
    </source>
</evidence>
<keyword evidence="4 5" id="KW-0472">Membrane</keyword>
<keyword evidence="8" id="KW-1185">Reference proteome</keyword>
<evidence type="ECO:0000256" key="5">
    <source>
        <dbReference type="SAM" id="Phobius"/>
    </source>
</evidence>
<feature type="transmembrane region" description="Helical" evidence="5">
    <location>
        <begin position="38"/>
        <end position="58"/>
    </location>
</feature>
<keyword evidence="3 5" id="KW-1133">Transmembrane helix</keyword>
<dbReference type="PANTHER" id="PTHR38480">
    <property type="entry name" value="SLR0254 PROTEIN"/>
    <property type="match status" value="1"/>
</dbReference>
<feature type="transmembrane region" description="Helical" evidence="5">
    <location>
        <begin position="70"/>
        <end position="95"/>
    </location>
</feature>
<dbReference type="PANTHER" id="PTHR38480:SF1">
    <property type="entry name" value="SLR0254 PROTEIN"/>
    <property type="match status" value="1"/>
</dbReference>
<keyword evidence="2 5" id="KW-0812">Transmembrane</keyword>
<evidence type="ECO:0000259" key="6">
    <source>
        <dbReference type="Pfam" id="PF06271"/>
    </source>
</evidence>
<gene>
    <name evidence="7" type="ORF">DCMF_11855</name>
</gene>
<evidence type="ECO:0000256" key="4">
    <source>
        <dbReference type="ARBA" id="ARBA00023136"/>
    </source>
</evidence>
<reference evidence="7 8" key="1">
    <citation type="submission" date="2016-10" db="EMBL/GenBank/DDBJ databases">
        <title>Complete Genome Sequence of Peptococcaceae strain DCMF.</title>
        <authorList>
            <person name="Edwards R.J."/>
            <person name="Holland S.I."/>
            <person name="Deshpande N.P."/>
            <person name="Wong Y.K."/>
            <person name="Ertan H."/>
            <person name="Manefield M."/>
            <person name="Russell T.L."/>
            <person name="Lee M.J."/>
        </authorList>
    </citation>
    <scope>NUCLEOTIDE SEQUENCE [LARGE SCALE GENOMIC DNA]</scope>
    <source>
        <strain evidence="7 8">DCMF</strain>
    </source>
</reference>
<dbReference type="AlphaFoldDB" id="A0A3G1KSH1"/>
<name>A0A3G1KSH1_FORW1</name>
<dbReference type="Proteomes" id="UP000323521">
    <property type="component" value="Chromosome"/>
</dbReference>
<evidence type="ECO:0000256" key="1">
    <source>
        <dbReference type="ARBA" id="ARBA00004141"/>
    </source>
</evidence>
<evidence type="ECO:0000313" key="7">
    <source>
        <dbReference type="EMBL" id="ATW25370.1"/>
    </source>
</evidence>
<dbReference type="Pfam" id="PF06271">
    <property type="entry name" value="RDD"/>
    <property type="match status" value="1"/>
</dbReference>
<accession>A0A3G1KSH1</accession>
<evidence type="ECO:0000256" key="2">
    <source>
        <dbReference type="ARBA" id="ARBA00022692"/>
    </source>
</evidence>
<feature type="domain" description="RDD" evidence="6">
    <location>
        <begin position="23"/>
        <end position="160"/>
    </location>
</feature>